<reference evidence="1" key="1">
    <citation type="journal article" date="2020" name="Nature">
        <title>Giant virus diversity and host interactions through global metagenomics.</title>
        <authorList>
            <person name="Schulz F."/>
            <person name="Roux S."/>
            <person name="Paez-Espino D."/>
            <person name="Jungbluth S."/>
            <person name="Walsh D.A."/>
            <person name="Denef V.J."/>
            <person name="McMahon K.D."/>
            <person name="Konstantinidis K.T."/>
            <person name="Eloe-Fadrosh E.A."/>
            <person name="Kyrpides N.C."/>
            <person name="Woyke T."/>
        </authorList>
    </citation>
    <scope>NUCLEOTIDE SEQUENCE</scope>
    <source>
        <strain evidence="1">GVMAG-S-1021933-23</strain>
    </source>
</reference>
<sequence length="160" mass="19424">MVMMERHRADYEIVLNNDVDIEKVQKDLDITFRYSKYSKKITGVSFYCDDDILNQFTRKDKYIKFPNNFLDMYTALCDSDYIEKCGNTYHVYIDDNFEEYKEYNKEELEIIFRSELEKYKKGAEFRFSRGQKEIIDLILSHKLIKDNIFCHFWKEGISCE</sequence>
<dbReference type="EMBL" id="MN740594">
    <property type="protein sequence ID" value="QHS77983.1"/>
    <property type="molecule type" value="Genomic_DNA"/>
</dbReference>
<protein>
    <submittedName>
        <fullName evidence="1">Uncharacterized protein</fullName>
    </submittedName>
</protein>
<name>A0A6C0AEX1_9ZZZZ</name>
<proteinExistence type="predicted"/>
<accession>A0A6C0AEX1</accession>
<evidence type="ECO:0000313" key="1">
    <source>
        <dbReference type="EMBL" id="QHS77983.1"/>
    </source>
</evidence>
<dbReference type="AlphaFoldDB" id="A0A6C0AEX1"/>
<organism evidence="1">
    <name type="scientific">viral metagenome</name>
    <dbReference type="NCBI Taxonomy" id="1070528"/>
    <lineage>
        <taxon>unclassified sequences</taxon>
        <taxon>metagenomes</taxon>
        <taxon>organismal metagenomes</taxon>
    </lineage>
</organism>